<name>A0A8J5K455_HOMAM</name>
<dbReference type="Proteomes" id="UP000747542">
    <property type="component" value="Unassembled WGS sequence"/>
</dbReference>
<evidence type="ECO:0000313" key="3">
    <source>
        <dbReference type="Proteomes" id="UP000747542"/>
    </source>
</evidence>
<dbReference type="EMBL" id="JAHLQT010016259">
    <property type="protein sequence ID" value="KAG7169500.1"/>
    <property type="molecule type" value="Genomic_DNA"/>
</dbReference>
<feature type="region of interest" description="Disordered" evidence="1">
    <location>
        <begin position="67"/>
        <end position="91"/>
    </location>
</feature>
<organism evidence="2 3">
    <name type="scientific">Homarus americanus</name>
    <name type="common">American lobster</name>
    <dbReference type="NCBI Taxonomy" id="6706"/>
    <lineage>
        <taxon>Eukaryota</taxon>
        <taxon>Metazoa</taxon>
        <taxon>Ecdysozoa</taxon>
        <taxon>Arthropoda</taxon>
        <taxon>Crustacea</taxon>
        <taxon>Multicrustacea</taxon>
        <taxon>Malacostraca</taxon>
        <taxon>Eumalacostraca</taxon>
        <taxon>Eucarida</taxon>
        <taxon>Decapoda</taxon>
        <taxon>Pleocyemata</taxon>
        <taxon>Astacidea</taxon>
        <taxon>Nephropoidea</taxon>
        <taxon>Nephropidae</taxon>
        <taxon>Homarus</taxon>
    </lineage>
</organism>
<keyword evidence="3" id="KW-1185">Reference proteome</keyword>
<sequence length="91" mass="9896">MNEGSVWRSRGLVRKLSSFTVNLGQGRCFTRHPPPASVCVLLLVSEEINPSRVGLEAFHKQRAHTSVTWPSTSSVPSPVTCPSTRGVPTPQ</sequence>
<protein>
    <submittedName>
        <fullName evidence="2">Uncharacterized protein</fullName>
    </submittedName>
</protein>
<accession>A0A8J5K455</accession>
<feature type="compositionally biased region" description="Low complexity" evidence="1">
    <location>
        <begin position="67"/>
        <end position="84"/>
    </location>
</feature>
<proteinExistence type="predicted"/>
<dbReference type="AlphaFoldDB" id="A0A8J5K455"/>
<evidence type="ECO:0000256" key="1">
    <source>
        <dbReference type="SAM" id="MobiDB-lite"/>
    </source>
</evidence>
<evidence type="ECO:0000313" key="2">
    <source>
        <dbReference type="EMBL" id="KAG7169500.1"/>
    </source>
</evidence>
<comment type="caution">
    <text evidence="2">The sequence shown here is derived from an EMBL/GenBank/DDBJ whole genome shotgun (WGS) entry which is preliminary data.</text>
</comment>
<reference evidence="2" key="1">
    <citation type="journal article" date="2021" name="Sci. Adv.">
        <title>The American lobster genome reveals insights on longevity, neural, and immune adaptations.</title>
        <authorList>
            <person name="Polinski J.M."/>
            <person name="Zimin A.V."/>
            <person name="Clark K.F."/>
            <person name="Kohn A.B."/>
            <person name="Sadowski N."/>
            <person name="Timp W."/>
            <person name="Ptitsyn A."/>
            <person name="Khanna P."/>
            <person name="Romanova D.Y."/>
            <person name="Williams P."/>
            <person name="Greenwood S.J."/>
            <person name="Moroz L.L."/>
            <person name="Walt D.R."/>
            <person name="Bodnar A.G."/>
        </authorList>
    </citation>
    <scope>NUCLEOTIDE SEQUENCE</scope>
    <source>
        <strain evidence="2">GMGI-L3</strain>
    </source>
</reference>
<gene>
    <name evidence="2" type="ORF">Hamer_G024277</name>
</gene>